<evidence type="ECO:0000256" key="8">
    <source>
        <dbReference type="ARBA" id="ARBA00022801"/>
    </source>
</evidence>
<evidence type="ECO:0000256" key="3">
    <source>
        <dbReference type="ARBA" id="ARBA00022552"/>
    </source>
</evidence>
<dbReference type="FunFam" id="3.40.50.12390:FF:000001">
    <property type="entry name" value="5'-3' exoribonuclease"/>
    <property type="match status" value="1"/>
</dbReference>
<evidence type="ECO:0000313" key="18">
    <source>
        <dbReference type="Proteomes" id="UP001237642"/>
    </source>
</evidence>
<comment type="caution">
    <text evidence="17">The sequence shown here is derived from an EMBL/GenBank/DDBJ whole genome shotgun (WGS) entry which is preliminary data.</text>
</comment>
<dbReference type="GO" id="GO:0006397">
    <property type="term" value="P:mRNA processing"/>
    <property type="evidence" value="ECO:0007669"/>
    <property type="project" value="UniProtKB-UniRule"/>
</dbReference>
<evidence type="ECO:0000256" key="6">
    <source>
        <dbReference type="ARBA" id="ARBA00022723"/>
    </source>
</evidence>
<dbReference type="InterPro" id="IPR017151">
    <property type="entry name" value="Xrn2/3/4"/>
</dbReference>
<evidence type="ECO:0000256" key="7">
    <source>
        <dbReference type="ARBA" id="ARBA00022771"/>
    </source>
</evidence>
<keyword evidence="6" id="KW-0479">Metal-binding</keyword>
<comment type="subcellular location">
    <subcellularLocation>
        <location evidence="1">Nucleus</location>
    </subcellularLocation>
</comment>
<keyword evidence="11" id="KW-0175">Coiled coil</keyword>
<feature type="region of interest" description="Disordered" evidence="15">
    <location>
        <begin position="929"/>
        <end position="970"/>
    </location>
</feature>
<dbReference type="GO" id="GO:0005634">
    <property type="term" value="C:nucleus"/>
    <property type="evidence" value="ECO:0007669"/>
    <property type="project" value="UniProtKB-SubCell"/>
</dbReference>
<dbReference type="InterPro" id="IPR036875">
    <property type="entry name" value="Znf_CCHC_sf"/>
</dbReference>
<evidence type="ECO:0000256" key="4">
    <source>
        <dbReference type="ARBA" id="ARBA00022664"/>
    </source>
</evidence>
<dbReference type="EC" id="3.1.13.-" evidence="13"/>
<reference evidence="17" key="1">
    <citation type="submission" date="2023-02" db="EMBL/GenBank/DDBJ databases">
        <title>Genome of toxic invasive species Heracleum sosnowskyi carries increased number of genes despite the absence of recent whole-genome duplications.</title>
        <authorList>
            <person name="Schelkunov M."/>
            <person name="Shtratnikova V."/>
            <person name="Makarenko M."/>
            <person name="Klepikova A."/>
            <person name="Omelchenko D."/>
            <person name="Novikova G."/>
            <person name="Obukhova E."/>
            <person name="Bogdanov V."/>
            <person name="Penin A."/>
            <person name="Logacheva M."/>
        </authorList>
    </citation>
    <scope>NUCLEOTIDE SEQUENCE</scope>
    <source>
        <strain evidence="17">Hsosn_3</strain>
        <tissue evidence="17">Leaf</tissue>
    </source>
</reference>
<evidence type="ECO:0000259" key="16">
    <source>
        <dbReference type="PROSITE" id="PS50158"/>
    </source>
</evidence>
<dbReference type="SMART" id="SM00343">
    <property type="entry name" value="ZnF_C2HC"/>
    <property type="match status" value="1"/>
</dbReference>
<dbReference type="PROSITE" id="PS50158">
    <property type="entry name" value="ZF_CCHC"/>
    <property type="match status" value="1"/>
</dbReference>
<feature type="domain" description="CCHC-type" evidence="16">
    <location>
        <begin position="263"/>
        <end position="277"/>
    </location>
</feature>
<evidence type="ECO:0000256" key="12">
    <source>
        <dbReference type="ARBA" id="ARBA00023242"/>
    </source>
</evidence>
<dbReference type="Gene3D" id="3.40.50.12390">
    <property type="match status" value="2"/>
</dbReference>
<dbReference type="GO" id="GO:0004534">
    <property type="term" value="F:5'-3' RNA exonuclease activity"/>
    <property type="evidence" value="ECO:0007669"/>
    <property type="project" value="UniProtKB-UniRule"/>
</dbReference>
<dbReference type="InterPro" id="IPR004859">
    <property type="entry name" value="Xrn1_N"/>
</dbReference>
<comment type="function">
    <text evidence="13">Possesses 5'-&gt;3' exoribonuclease activity. Acts as an endogenous post-transcriptional gene silencing (PTGS) suppressor.</text>
</comment>
<evidence type="ECO:0000256" key="13">
    <source>
        <dbReference type="PIRNR" id="PIRNR037239"/>
    </source>
</evidence>
<dbReference type="CDD" id="cd18673">
    <property type="entry name" value="PIN_XRN1-2-like"/>
    <property type="match status" value="1"/>
</dbReference>
<evidence type="ECO:0000256" key="2">
    <source>
        <dbReference type="ARBA" id="ARBA00006994"/>
    </source>
</evidence>
<dbReference type="Gene3D" id="1.25.40.1050">
    <property type="match status" value="1"/>
</dbReference>
<dbReference type="PIRSF" id="PIRSF037239">
    <property type="entry name" value="Exonuclease_Xrn2"/>
    <property type="match status" value="1"/>
</dbReference>
<dbReference type="GO" id="GO:0000956">
    <property type="term" value="P:nuclear-transcribed mRNA catabolic process"/>
    <property type="evidence" value="ECO:0007669"/>
    <property type="project" value="TreeGrafter"/>
</dbReference>
<evidence type="ECO:0000256" key="1">
    <source>
        <dbReference type="ARBA" id="ARBA00004123"/>
    </source>
</evidence>
<gene>
    <name evidence="17" type="ORF">POM88_016699</name>
</gene>
<evidence type="ECO:0000256" key="10">
    <source>
        <dbReference type="ARBA" id="ARBA00022839"/>
    </source>
</evidence>
<reference evidence="17" key="2">
    <citation type="submission" date="2023-05" db="EMBL/GenBank/DDBJ databases">
        <authorList>
            <person name="Schelkunov M.I."/>
        </authorList>
    </citation>
    <scope>NUCLEOTIDE SEQUENCE</scope>
    <source>
        <strain evidence="17">Hsosn_3</strain>
        <tissue evidence="17">Leaf</tissue>
    </source>
</reference>
<dbReference type="GO" id="GO:0010587">
    <property type="term" value="P:miRNA catabolic process"/>
    <property type="evidence" value="ECO:0007669"/>
    <property type="project" value="UniProtKB-ARBA"/>
</dbReference>
<dbReference type="Pfam" id="PF03159">
    <property type="entry name" value="XRN_N"/>
    <property type="match status" value="1"/>
</dbReference>
<dbReference type="PANTHER" id="PTHR12341">
    <property type="entry name" value="5'-&gt;3' EXORIBONUCLEASE"/>
    <property type="match status" value="1"/>
</dbReference>
<dbReference type="Proteomes" id="UP001237642">
    <property type="component" value="Unassembled WGS sequence"/>
</dbReference>
<evidence type="ECO:0000313" key="17">
    <source>
        <dbReference type="EMBL" id="KAK1388521.1"/>
    </source>
</evidence>
<comment type="similarity">
    <text evidence="2 13">Belongs to the 5'-3' exonuclease family. XRN2/RAT1 subfamily.</text>
</comment>
<evidence type="ECO:0000256" key="5">
    <source>
        <dbReference type="ARBA" id="ARBA00022722"/>
    </source>
</evidence>
<dbReference type="InterPro" id="IPR041412">
    <property type="entry name" value="Xrn1_helical"/>
</dbReference>
<dbReference type="SUPFAM" id="SSF57756">
    <property type="entry name" value="Retrovirus zinc finger-like domains"/>
    <property type="match status" value="1"/>
</dbReference>
<evidence type="ECO:0000256" key="11">
    <source>
        <dbReference type="ARBA" id="ARBA00023054"/>
    </source>
</evidence>
<protein>
    <recommendedName>
        <fullName evidence="13">5'-3' exoribonuclease</fullName>
        <ecNumber evidence="13">3.1.13.-</ecNumber>
    </recommendedName>
</protein>
<keyword evidence="10 13" id="KW-0269">Exonuclease</keyword>
<dbReference type="Pfam" id="PF00098">
    <property type="entry name" value="zf-CCHC"/>
    <property type="match status" value="1"/>
</dbReference>
<keyword evidence="5 13" id="KW-0540">Nuclease</keyword>
<dbReference type="InterPro" id="IPR001878">
    <property type="entry name" value="Znf_CCHC"/>
</dbReference>
<keyword evidence="9" id="KW-0862">Zinc</keyword>
<keyword evidence="8 13" id="KW-0378">Hydrolase</keyword>
<dbReference type="AlphaFoldDB" id="A0AAD8IN41"/>
<dbReference type="InterPro" id="IPR027073">
    <property type="entry name" value="5_3_exoribonuclease"/>
</dbReference>
<keyword evidence="12" id="KW-0539">Nucleus</keyword>
<sequence>MGVPAFYRWLADKYPMTIVDVIEEEPVDIAGVNIPVDTSKPNPNGLEYDNLYLDMNNIIHPCFHPEDGPSPSTFNEVFQRIFEYIDRIFSMVRPRKLLFLAIDGVAPRAKMNQQRSRRFRAAKDAEDSAAEEERLREEFEKQGRRLPPKQKSQVFDSNIITPGTEFMAVLSTALQYYVHLRLNNDPGWKSIKVILSDANVPGEGEHKIMSYIRLQRNLPGFNPNTRHCLYGLDADLIMLALATHEVHFSILREVLDNPGQKDKCFLCGKVGHFAAECEGKVKRKAGEIDEKDHVVPKKPLQFFNIWTLREYLEYEIRIPDCRIKIDFERIIDDFIFMCFFVGNDFLPNMPTLEIREGAIDLLLAVYKRKFKVLGGYLTDECKPDLSRVGRFIETVGGYEDKIFEKRARLHQRQSQRIKRDIAHVPTERGNDAEPQLKPDTVPVARFDGSCLTAGASPYADIPVQKRPTKAACLLSGSSVGVATVEGESDLVTEECDNEEELEIKLKSILRERSDAFNCENPQEDKVKLGEAGWKERYYEEKFSAKTRKERGTIRKNLVLSYTEGLCWVMHYYYKGVCSWQWFYPYHYAPFASDMRDLRELNISFELGTPFKPFDQLLGVLPAASAHALPQEYRKLMTDPNSPIIDFYPSDFEVDMNGKRFEWQGIAKLSFIDETRLLAEVAKLEHTLTDGEVRRNSTRPDMLFVALSHPLSTFISSLEYQYKQLTVEEQADEERNQFRVQIDPGISGGMNGYISLCDGVPCPPIFKSPVEGMDDVTNNQVICARYRLPDMHKHITHPPVGVKLPRKTVTVGDLQKEPVLWHEDSGNRSQKNDRKLLVVQPSLLQFPKGAITGQQLVDAARRLVMNSLHLTTNKNGCGDQNTQFPCSTASTVLEFPLHQSNGHVNELGRVVPPCKPALPSHSLTNIVVTASPQAKNSSRSAPKQLKWKQRKYKKQQQQMGKGKGKESGGLK</sequence>
<feature type="compositionally biased region" description="Basic residues" evidence="15">
    <location>
        <begin position="944"/>
        <end position="953"/>
    </location>
</feature>
<dbReference type="PANTHER" id="PTHR12341:SF41">
    <property type="entry name" value="5'-3' EXORIBONUCLEASE 2"/>
    <property type="match status" value="1"/>
</dbReference>
<keyword evidence="18" id="KW-1185">Reference proteome</keyword>
<dbReference type="FunFam" id="3.40.50.12390:FF:000003">
    <property type="entry name" value="5'-3' exoribonuclease"/>
    <property type="match status" value="1"/>
</dbReference>
<keyword evidence="3" id="KW-0698">rRNA processing</keyword>
<dbReference type="EMBL" id="JAUIZM010000004">
    <property type="protein sequence ID" value="KAK1388521.1"/>
    <property type="molecule type" value="Genomic_DNA"/>
</dbReference>
<evidence type="ECO:0000256" key="15">
    <source>
        <dbReference type="SAM" id="MobiDB-lite"/>
    </source>
</evidence>
<feature type="compositionally biased region" description="Polar residues" evidence="15">
    <location>
        <begin position="929"/>
        <end position="940"/>
    </location>
</feature>
<name>A0AAD8IN41_9APIA</name>
<organism evidence="17 18">
    <name type="scientific">Heracleum sosnowskyi</name>
    <dbReference type="NCBI Taxonomy" id="360622"/>
    <lineage>
        <taxon>Eukaryota</taxon>
        <taxon>Viridiplantae</taxon>
        <taxon>Streptophyta</taxon>
        <taxon>Embryophyta</taxon>
        <taxon>Tracheophyta</taxon>
        <taxon>Spermatophyta</taxon>
        <taxon>Magnoliopsida</taxon>
        <taxon>eudicotyledons</taxon>
        <taxon>Gunneridae</taxon>
        <taxon>Pentapetalae</taxon>
        <taxon>asterids</taxon>
        <taxon>campanulids</taxon>
        <taxon>Apiales</taxon>
        <taxon>Apiaceae</taxon>
        <taxon>Apioideae</taxon>
        <taxon>apioid superclade</taxon>
        <taxon>Tordylieae</taxon>
        <taxon>Tordyliinae</taxon>
        <taxon>Heracleum</taxon>
    </lineage>
</organism>
<evidence type="ECO:0000256" key="9">
    <source>
        <dbReference type="ARBA" id="ARBA00022833"/>
    </source>
</evidence>
<accession>A0AAD8IN41</accession>
<dbReference type="FunFam" id="1.25.40.1050:FF:000002">
    <property type="entry name" value="5'-3' exoribonuclease"/>
    <property type="match status" value="1"/>
</dbReference>
<dbReference type="GO" id="GO:0008270">
    <property type="term" value="F:zinc ion binding"/>
    <property type="evidence" value="ECO:0007669"/>
    <property type="project" value="UniProtKB-KW"/>
</dbReference>
<dbReference type="GO" id="GO:0003723">
    <property type="term" value="F:RNA binding"/>
    <property type="evidence" value="ECO:0007669"/>
    <property type="project" value="TreeGrafter"/>
</dbReference>
<dbReference type="GO" id="GO:0006364">
    <property type="term" value="P:rRNA processing"/>
    <property type="evidence" value="ECO:0007669"/>
    <property type="project" value="UniProtKB-KW"/>
</dbReference>
<proteinExistence type="inferred from homology"/>
<keyword evidence="7 14" id="KW-0863">Zinc-finger</keyword>
<keyword evidence="4 13" id="KW-0507">mRNA processing</keyword>
<evidence type="ECO:0000256" key="14">
    <source>
        <dbReference type="PROSITE-ProRule" id="PRU00047"/>
    </source>
</evidence>
<dbReference type="Pfam" id="PF17846">
    <property type="entry name" value="XRN_M"/>
    <property type="match status" value="1"/>
</dbReference>